<feature type="region of interest" description="Disordered" evidence="6">
    <location>
        <begin position="327"/>
        <end position="359"/>
    </location>
</feature>
<comment type="similarity">
    <text evidence="5">Belongs to the SAT4 family.</text>
</comment>
<dbReference type="InterPro" id="IPR049326">
    <property type="entry name" value="Rhodopsin_dom_fungi"/>
</dbReference>
<feature type="transmembrane region" description="Helical" evidence="7">
    <location>
        <begin position="196"/>
        <end position="218"/>
    </location>
</feature>
<name>A0A9W8NA18_9PEZI</name>
<evidence type="ECO:0000313" key="9">
    <source>
        <dbReference type="EMBL" id="KAJ3564777.1"/>
    </source>
</evidence>
<comment type="caution">
    <text evidence="9">The sequence shown here is derived from an EMBL/GenBank/DDBJ whole genome shotgun (WGS) entry which is preliminary data.</text>
</comment>
<dbReference type="VEuPathDB" id="FungiDB:F4678DRAFT_421605"/>
<gene>
    <name evidence="9" type="ORF">NPX13_g7732</name>
</gene>
<evidence type="ECO:0000256" key="5">
    <source>
        <dbReference type="ARBA" id="ARBA00038359"/>
    </source>
</evidence>
<feature type="transmembrane region" description="Helical" evidence="7">
    <location>
        <begin position="108"/>
        <end position="129"/>
    </location>
</feature>
<evidence type="ECO:0000256" key="4">
    <source>
        <dbReference type="ARBA" id="ARBA00023136"/>
    </source>
</evidence>
<evidence type="ECO:0000256" key="3">
    <source>
        <dbReference type="ARBA" id="ARBA00022989"/>
    </source>
</evidence>
<dbReference type="PANTHER" id="PTHR33048:SF47">
    <property type="entry name" value="INTEGRAL MEMBRANE PROTEIN-RELATED"/>
    <property type="match status" value="1"/>
</dbReference>
<evidence type="ECO:0000313" key="10">
    <source>
        <dbReference type="Proteomes" id="UP001148614"/>
    </source>
</evidence>
<feature type="transmembrane region" description="Helical" evidence="7">
    <location>
        <begin position="73"/>
        <end position="96"/>
    </location>
</feature>
<keyword evidence="2 7" id="KW-0812">Transmembrane</keyword>
<proteinExistence type="inferred from homology"/>
<dbReference type="EMBL" id="JANPWZ010001576">
    <property type="protein sequence ID" value="KAJ3564777.1"/>
    <property type="molecule type" value="Genomic_DNA"/>
</dbReference>
<feature type="transmembrane region" description="Helical" evidence="7">
    <location>
        <begin position="31"/>
        <end position="53"/>
    </location>
</feature>
<evidence type="ECO:0000256" key="1">
    <source>
        <dbReference type="ARBA" id="ARBA00004141"/>
    </source>
</evidence>
<comment type="subcellular location">
    <subcellularLocation>
        <location evidence="1">Membrane</location>
        <topology evidence="1">Multi-pass membrane protein</topology>
    </subcellularLocation>
</comment>
<keyword evidence="10" id="KW-1185">Reference proteome</keyword>
<evidence type="ECO:0000256" key="7">
    <source>
        <dbReference type="SAM" id="Phobius"/>
    </source>
</evidence>
<evidence type="ECO:0000256" key="6">
    <source>
        <dbReference type="SAM" id="MobiDB-lite"/>
    </source>
</evidence>
<dbReference type="PANTHER" id="PTHR33048">
    <property type="entry name" value="PTH11-LIKE INTEGRAL MEMBRANE PROTEIN (AFU_ORTHOLOGUE AFUA_5G11245)"/>
    <property type="match status" value="1"/>
</dbReference>
<accession>A0A9W8NA18</accession>
<dbReference type="GO" id="GO:0016020">
    <property type="term" value="C:membrane"/>
    <property type="evidence" value="ECO:0007669"/>
    <property type="project" value="UniProtKB-SubCell"/>
</dbReference>
<feature type="domain" description="Rhodopsin" evidence="8">
    <location>
        <begin position="29"/>
        <end position="262"/>
    </location>
</feature>
<dbReference type="Proteomes" id="UP001148614">
    <property type="component" value="Unassembled WGS sequence"/>
</dbReference>
<dbReference type="InterPro" id="IPR052337">
    <property type="entry name" value="SAT4-like"/>
</dbReference>
<organism evidence="9 10">
    <name type="scientific">Xylaria arbuscula</name>
    <dbReference type="NCBI Taxonomy" id="114810"/>
    <lineage>
        <taxon>Eukaryota</taxon>
        <taxon>Fungi</taxon>
        <taxon>Dikarya</taxon>
        <taxon>Ascomycota</taxon>
        <taxon>Pezizomycotina</taxon>
        <taxon>Sordariomycetes</taxon>
        <taxon>Xylariomycetidae</taxon>
        <taxon>Xylariales</taxon>
        <taxon>Xylariaceae</taxon>
        <taxon>Xylaria</taxon>
    </lineage>
</organism>
<evidence type="ECO:0000256" key="2">
    <source>
        <dbReference type="ARBA" id="ARBA00022692"/>
    </source>
</evidence>
<feature type="transmembrane region" description="Helical" evidence="7">
    <location>
        <begin position="161"/>
        <end position="184"/>
    </location>
</feature>
<keyword evidence="3 7" id="KW-1133">Transmembrane helix</keyword>
<sequence length="393" mass="44286">MPGDTWELFKRYDNSQETPSGFNHRSTVEGIVIPFFVIATVGTAFLLILFDYGFGKHFWLISATDRTGFLKSFYVALLSYTISTILTKLCLLTQYLRLFEDDRRARKICWFFIVVSALWGLAFAIIAIVPCVPLSGFWNWEEKSYCYGFGSKNSDAIGATYAAHVSTNVILDLAVLAIPVPLYFQTFRQKKQRLGFSLILLLGIAVNLISIWRLYTIIKTRAGTYPIADPTFYAPQSIVLAALEVDLASIVASIPVFWPLITHSWGKIFVTQEVHVTRHHRRLTGDDDRMNINDRPFELPHFAPSRHTSHDSDGSLKLVIMDTEGLSSHSTSHHRRDSSSSRAPDRPSPPVMVGGYDRNDPYVRGRVYPARGCLYLVRGAGRVGGSARLREEL</sequence>
<dbReference type="Pfam" id="PF20684">
    <property type="entry name" value="Fung_rhodopsin"/>
    <property type="match status" value="1"/>
</dbReference>
<protein>
    <recommendedName>
        <fullName evidence="8">Rhodopsin domain-containing protein</fullName>
    </recommendedName>
</protein>
<keyword evidence="4 7" id="KW-0472">Membrane</keyword>
<feature type="transmembrane region" description="Helical" evidence="7">
    <location>
        <begin position="238"/>
        <end position="261"/>
    </location>
</feature>
<reference evidence="9" key="1">
    <citation type="submission" date="2022-07" db="EMBL/GenBank/DDBJ databases">
        <title>Genome Sequence of Xylaria arbuscula.</title>
        <authorList>
            <person name="Buettner E."/>
        </authorList>
    </citation>
    <scope>NUCLEOTIDE SEQUENCE</scope>
    <source>
        <strain evidence="9">VT107</strain>
    </source>
</reference>
<evidence type="ECO:0000259" key="8">
    <source>
        <dbReference type="Pfam" id="PF20684"/>
    </source>
</evidence>
<dbReference type="AlphaFoldDB" id="A0A9W8NA18"/>